<evidence type="ECO:0000313" key="1">
    <source>
        <dbReference type="EMBL" id="ADV84764.1"/>
    </source>
</evidence>
<dbReference type="KEGG" id="tsa:AciPR4_4015"/>
<reference evidence="1 2" key="1">
    <citation type="journal article" date="2012" name="Stand. Genomic Sci.">
        <title>Complete genome sequence of Terriglobus saanensis type strain SP1PR4(T), an Acidobacteria from tundra soil.</title>
        <authorList>
            <person name="Rawat S.R."/>
            <person name="Mannisto M.K."/>
            <person name="Starovoytov V."/>
            <person name="Goodwin L."/>
            <person name="Nolan M."/>
            <person name="Hauser L."/>
            <person name="Land M."/>
            <person name="Davenport K.W."/>
            <person name="Woyke T."/>
            <person name="Haggblom M.M."/>
        </authorList>
    </citation>
    <scope>NUCLEOTIDE SEQUENCE</scope>
    <source>
        <strain evidence="2">ATCC BAA-1853 / DSM 23119 / SP1PR4</strain>
    </source>
</reference>
<name>E8V3S7_TERSS</name>
<dbReference type="HOGENOM" id="CLU_535090_0_0_0"/>
<accession>E8V3S7</accession>
<dbReference type="AlphaFoldDB" id="E8V3S7"/>
<dbReference type="Proteomes" id="UP000006844">
    <property type="component" value="Chromosome"/>
</dbReference>
<sequence>MKKIILFELNEVPFRILDNYVSSRPHSFLAKFLSKSRQYETFTEDNIALDPWISWPTFHRGVNDEQHGILHLGQVADQEIDDRFPPIWKRLRKAGASVGVFGSLNTAITQESLRDYAFYLPDYFAGDASAYPETLLNFHRFNLELTRKSARNVSRGIPWKGSFGFLDATIRGGLRADTVFELSSQIVSEVMNKQNRIRRRAMQPLIMCDLFLKQLAETRPDFSTFYTNHVAAAMHRYWAALLPGDYKAGELDSEWVSSYNEEIPFAMEKLELMLRKIVRFTEQNPEFSLVVASSMGQAAIAYQKTYEFLTITDVKKFMAVVGVPEASFELTPAMVPCISLQLKNLDVVDLRRRLEDVKIGTEAMVFSKRPDKRACFELREGYLHLFVQFDNYDGPLTMSYRGVEKSFHEAGLSMMAHEDGVNCTAQHIPQGSLLIYSPDSPDASRTSISTADFVPSVLRNFEMPKARELSGTASIRF</sequence>
<organism evidence="1 2">
    <name type="scientific">Terriglobus saanensis (strain ATCC BAA-1853 / DSM 23119 / SP1PR4)</name>
    <dbReference type="NCBI Taxonomy" id="401053"/>
    <lineage>
        <taxon>Bacteria</taxon>
        <taxon>Pseudomonadati</taxon>
        <taxon>Acidobacteriota</taxon>
        <taxon>Terriglobia</taxon>
        <taxon>Terriglobales</taxon>
        <taxon>Acidobacteriaceae</taxon>
        <taxon>Terriglobus</taxon>
    </lineage>
</organism>
<dbReference type="SUPFAM" id="SSF53649">
    <property type="entry name" value="Alkaline phosphatase-like"/>
    <property type="match status" value="1"/>
</dbReference>
<evidence type="ECO:0000313" key="2">
    <source>
        <dbReference type="Proteomes" id="UP000006844"/>
    </source>
</evidence>
<dbReference type="EMBL" id="CP002467">
    <property type="protein sequence ID" value="ADV84764.1"/>
    <property type="molecule type" value="Genomic_DNA"/>
</dbReference>
<proteinExistence type="predicted"/>
<dbReference type="eggNOG" id="COG1524">
    <property type="taxonomic scope" value="Bacteria"/>
</dbReference>
<dbReference type="eggNOG" id="COG3379">
    <property type="taxonomic scope" value="Bacteria"/>
</dbReference>
<dbReference type="STRING" id="401053.AciPR4_4015"/>
<dbReference type="Gene3D" id="3.40.720.10">
    <property type="entry name" value="Alkaline Phosphatase, subunit A"/>
    <property type="match status" value="1"/>
</dbReference>
<keyword evidence="2" id="KW-1185">Reference proteome</keyword>
<dbReference type="InterPro" id="IPR017850">
    <property type="entry name" value="Alkaline_phosphatase_core_sf"/>
</dbReference>
<dbReference type="OrthoDB" id="244470at2"/>
<dbReference type="RefSeq" id="WP_013570494.1">
    <property type="nucleotide sequence ID" value="NC_014963.1"/>
</dbReference>
<evidence type="ECO:0008006" key="3">
    <source>
        <dbReference type="Google" id="ProtNLM"/>
    </source>
</evidence>
<protein>
    <recommendedName>
        <fullName evidence="3">Type I phosphodiesterase/nucleotide pyrophosphatase</fullName>
    </recommendedName>
</protein>
<gene>
    <name evidence="1" type="ordered locus">AciPR4_4015</name>
</gene>